<dbReference type="Proteomes" id="UP000504606">
    <property type="component" value="Unplaced"/>
</dbReference>
<protein>
    <submittedName>
        <fullName evidence="2">Uncharacterized protein LOC127751992</fullName>
    </submittedName>
</protein>
<dbReference type="KEGG" id="foc:127751992"/>
<sequence length="138" mass="15253">MTFHPKPVVFTVNGDGKKDPAAPPPFDGLPWGWWQARTTLLAGLCKVTTAWHMAMVLYAAMPSPFGEFRCLKSSSNASAVTGMDWLLSDKFWDWTWDPWVPCDEGEVVGKENETTAFAIASNFSTPLACIGCFGLWCK</sequence>
<reference evidence="2" key="1">
    <citation type="submission" date="2025-08" db="UniProtKB">
        <authorList>
            <consortium name="RefSeq"/>
        </authorList>
    </citation>
    <scope>IDENTIFICATION</scope>
    <source>
        <tissue evidence="2">Whole organism</tissue>
    </source>
</reference>
<proteinExistence type="predicted"/>
<dbReference type="RefSeq" id="XP_052132350.1">
    <property type="nucleotide sequence ID" value="XM_052276390.1"/>
</dbReference>
<name>A0A9C6XAP8_FRAOC</name>
<organism evidence="1 2">
    <name type="scientific">Frankliniella occidentalis</name>
    <name type="common">Western flower thrips</name>
    <name type="synonym">Euthrips occidentalis</name>
    <dbReference type="NCBI Taxonomy" id="133901"/>
    <lineage>
        <taxon>Eukaryota</taxon>
        <taxon>Metazoa</taxon>
        <taxon>Ecdysozoa</taxon>
        <taxon>Arthropoda</taxon>
        <taxon>Hexapoda</taxon>
        <taxon>Insecta</taxon>
        <taxon>Pterygota</taxon>
        <taxon>Neoptera</taxon>
        <taxon>Paraneoptera</taxon>
        <taxon>Thysanoptera</taxon>
        <taxon>Terebrantia</taxon>
        <taxon>Thripoidea</taxon>
        <taxon>Thripidae</taxon>
        <taxon>Frankliniella</taxon>
    </lineage>
</organism>
<dbReference type="AlphaFoldDB" id="A0A9C6XAP8"/>
<accession>A0A9C6XAP8</accession>
<gene>
    <name evidence="2" type="primary">LOC127751992</name>
</gene>
<evidence type="ECO:0000313" key="1">
    <source>
        <dbReference type="Proteomes" id="UP000504606"/>
    </source>
</evidence>
<dbReference type="GeneID" id="127751992"/>
<keyword evidence="1" id="KW-1185">Reference proteome</keyword>
<evidence type="ECO:0000313" key="2">
    <source>
        <dbReference type="RefSeq" id="XP_052132350.1"/>
    </source>
</evidence>
<dbReference type="OrthoDB" id="6133115at2759"/>